<evidence type="ECO:0000259" key="6">
    <source>
        <dbReference type="PROSITE" id="PS50001"/>
    </source>
</evidence>
<sequence length="374" mass="42787">MAFWEYTKRKSGEISLRKGCVVDVLEKHLSGLPWKCKAIRDYSGRSKEDVTYRHGDIVEVISANLDGWWQVRCQGKTGFTPGAYLQRVNTSPCHSGESDDNPGINHQRSIYLKGSPPPKHNVEMSCDTEKQYEVNYTQVYFDDTNTKSEGDMTVKRIDSGVKYTEVVDTEEDAAEKRQTEEKTTEAKDLPRVRAICDYQGHRKTVLSFNKDDEAKLISKSPTGWWCVNLRGRCGWVPGNYWQVIETKPPVPTRLSPVKDMNKKRSTPLSNYTAEPWFVGKMSRSESEALLETGSDLNFIVGDFTLSVLDEGHVRHFPIEVTADHKYFVGEYHFSDLRKVVLYYSKQPLFYSQHKRSAVSLGEPRRLHPTSEQPS</sequence>
<dbReference type="InterPro" id="IPR036028">
    <property type="entry name" value="SH3-like_dom_sf"/>
</dbReference>
<dbReference type="Gene3D" id="2.30.30.40">
    <property type="entry name" value="SH3 Domains"/>
    <property type="match status" value="3"/>
</dbReference>
<feature type="domain" description="SH3" evidence="7">
    <location>
        <begin position="31"/>
        <end position="90"/>
    </location>
</feature>
<dbReference type="Pfam" id="PF07653">
    <property type="entry name" value="SH3_2"/>
    <property type="match status" value="1"/>
</dbReference>
<dbReference type="SUPFAM" id="SSF50044">
    <property type="entry name" value="SH3-domain"/>
    <property type="match status" value="2"/>
</dbReference>
<accession>A0AAD9KVZ6</accession>
<dbReference type="Pfam" id="PF00018">
    <property type="entry name" value="SH3_1"/>
    <property type="match status" value="1"/>
</dbReference>
<evidence type="ECO:0000256" key="5">
    <source>
        <dbReference type="SAM" id="MobiDB-lite"/>
    </source>
</evidence>
<dbReference type="InterPro" id="IPR000980">
    <property type="entry name" value="SH2"/>
</dbReference>
<comment type="caution">
    <text evidence="8">The sequence shown here is derived from an EMBL/GenBank/DDBJ whole genome shotgun (WGS) entry which is preliminary data.</text>
</comment>
<evidence type="ECO:0000259" key="7">
    <source>
        <dbReference type="PROSITE" id="PS50002"/>
    </source>
</evidence>
<feature type="domain" description="SH3" evidence="7">
    <location>
        <begin position="187"/>
        <end position="246"/>
    </location>
</feature>
<dbReference type="AlphaFoldDB" id="A0AAD9KVZ6"/>
<feature type="domain" description="SH2" evidence="6">
    <location>
        <begin position="276"/>
        <end position="364"/>
    </location>
</feature>
<gene>
    <name evidence="8" type="ORF">NP493_578g00001</name>
</gene>
<dbReference type="SMART" id="SM00326">
    <property type="entry name" value="SH3"/>
    <property type="match status" value="2"/>
</dbReference>
<dbReference type="Gene3D" id="3.30.505.10">
    <property type="entry name" value="SH2 domain"/>
    <property type="match status" value="1"/>
</dbReference>
<keyword evidence="9" id="KW-1185">Reference proteome</keyword>
<dbReference type="Proteomes" id="UP001209878">
    <property type="component" value="Unassembled WGS sequence"/>
</dbReference>
<evidence type="ECO:0000256" key="1">
    <source>
        <dbReference type="ARBA" id="ARBA00022443"/>
    </source>
</evidence>
<evidence type="ECO:0000256" key="2">
    <source>
        <dbReference type="ARBA" id="ARBA00022999"/>
    </source>
</evidence>
<reference evidence="8" key="1">
    <citation type="journal article" date="2023" name="Mol. Biol. Evol.">
        <title>Third-Generation Sequencing Reveals the Adaptive Role of the Epigenome in Three Deep-Sea Polychaetes.</title>
        <authorList>
            <person name="Perez M."/>
            <person name="Aroh O."/>
            <person name="Sun Y."/>
            <person name="Lan Y."/>
            <person name="Juniper S.K."/>
            <person name="Young C.R."/>
            <person name="Angers B."/>
            <person name="Qian P.Y."/>
        </authorList>
    </citation>
    <scope>NUCLEOTIDE SEQUENCE</scope>
    <source>
        <strain evidence="8">R07B-5</strain>
    </source>
</reference>
<dbReference type="InterPro" id="IPR043539">
    <property type="entry name" value="Grb2-like"/>
</dbReference>
<dbReference type="PROSITE" id="PS50002">
    <property type="entry name" value="SH3"/>
    <property type="match status" value="2"/>
</dbReference>
<evidence type="ECO:0000313" key="9">
    <source>
        <dbReference type="Proteomes" id="UP001209878"/>
    </source>
</evidence>
<organism evidence="8 9">
    <name type="scientific">Ridgeia piscesae</name>
    <name type="common">Tubeworm</name>
    <dbReference type="NCBI Taxonomy" id="27915"/>
    <lineage>
        <taxon>Eukaryota</taxon>
        <taxon>Metazoa</taxon>
        <taxon>Spiralia</taxon>
        <taxon>Lophotrochozoa</taxon>
        <taxon>Annelida</taxon>
        <taxon>Polychaeta</taxon>
        <taxon>Sedentaria</taxon>
        <taxon>Canalipalpata</taxon>
        <taxon>Sabellida</taxon>
        <taxon>Siboglinidae</taxon>
        <taxon>Ridgeia</taxon>
    </lineage>
</organism>
<dbReference type="CDD" id="cd00173">
    <property type="entry name" value="SH2"/>
    <property type="match status" value="1"/>
</dbReference>
<dbReference type="Pfam" id="PF00017">
    <property type="entry name" value="SH2"/>
    <property type="match status" value="1"/>
</dbReference>
<keyword evidence="2 3" id="KW-0727">SH2 domain</keyword>
<dbReference type="SMART" id="SM00252">
    <property type="entry name" value="SH2"/>
    <property type="match status" value="1"/>
</dbReference>
<name>A0AAD9KVZ6_RIDPI</name>
<dbReference type="InterPro" id="IPR001452">
    <property type="entry name" value="SH3_domain"/>
</dbReference>
<dbReference type="InterPro" id="IPR036860">
    <property type="entry name" value="SH2_dom_sf"/>
</dbReference>
<evidence type="ECO:0000256" key="4">
    <source>
        <dbReference type="PROSITE-ProRule" id="PRU00192"/>
    </source>
</evidence>
<proteinExistence type="predicted"/>
<feature type="region of interest" description="Disordered" evidence="5">
    <location>
        <begin position="91"/>
        <end position="121"/>
    </location>
</feature>
<dbReference type="SUPFAM" id="SSF55550">
    <property type="entry name" value="SH2 domain"/>
    <property type="match status" value="1"/>
</dbReference>
<keyword evidence="1 4" id="KW-0728">SH3 domain</keyword>
<dbReference type="PRINTS" id="PR00401">
    <property type="entry name" value="SH2DOMAIN"/>
</dbReference>
<dbReference type="EMBL" id="JAODUO010000579">
    <property type="protein sequence ID" value="KAK2177778.1"/>
    <property type="molecule type" value="Genomic_DNA"/>
</dbReference>
<evidence type="ECO:0000313" key="8">
    <source>
        <dbReference type="EMBL" id="KAK2177778.1"/>
    </source>
</evidence>
<evidence type="ECO:0000256" key="3">
    <source>
        <dbReference type="PROSITE-ProRule" id="PRU00191"/>
    </source>
</evidence>
<dbReference type="PROSITE" id="PS50001">
    <property type="entry name" value="SH2"/>
    <property type="match status" value="1"/>
</dbReference>
<dbReference type="PANTHER" id="PTHR46037">
    <property type="entry name" value="PROTEIN ENHANCER OF SEVENLESS 2B"/>
    <property type="match status" value="1"/>
</dbReference>
<protein>
    <submittedName>
        <fullName evidence="8">Uncharacterized protein</fullName>
    </submittedName>
</protein>